<protein>
    <submittedName>
        <fullName evidence="2">Uncharacterized protein</fullName>
    </submittedName>
</protein>
<reference evidence="2" key="1">
    <citation type="journal article" date="2021" name="New Phytol.">
        <title>Evolutionary innovations through gain and loss of genes in the ectomycorrhizal Boletales.</title>
        <authorList>
            <person name="Wu G."/>
            <person name="Miyauchi S."/>
            <person name="Morin E."/>
            <person name="Kuo A."/>
            <person name="Drula E."/>
            <person name="Varga T."/>
            <person name="Kohler A."/>
            <person name="Feng B."/>
            <person name="Cao Y."/>
            <person name="Lipzen A."/>
            <person name="Daum C."/>
            <person name="Hundley H."/>
            <person name="Pangilinan J."/>
            <person name="Johnson J."/>
            <person name="Barry K."/>
            <person name="LaButti K."/>
            <person name="Ng V."/>
            <person name="Ahrendt S."/>
            <person name="Min B."/>
            <person name="Choi I.G."/>
            <person name="Park H."/>
            <person name="Plett J.M."/>
            <person name="Magnuson J."/>
            <person name="Spatafora J.W."/>
            <person name="Nagy L.G."/>
            <person name="Henrissat B."/>
            <person name="Grigoriev I.V."/>
            <person name="Yang Z.L."/>
            <person name="Xu J."/>
            <person name="Martin F.M."/>
        </authorList>
    </citation>
    <scope>NUCLEOTIDE SEQUENCE</scope>
    <source>
        <strain evidence="2">KKN 215</strain>
    </source>
</reference>
<comment type="caution">
    <text evidence="2">The sequence shown here is derived from an EMBL/GenBank/DDBJ whole genome shotgun (WGS) entry which is preliminary data.</text>
</comment>
<sequence length="312" mass="34676">MSRRLETTAKCGTQCDVGGGEGRVEGDLREFIRVPSQEELVGVMKRGLELAERNPERERESNEAAVWEAWWLKVVMPAVPGGRTTAVQTELEGGGTADDGGEEKRPSELERLCDAKKRTYQKRKGYRRAREKRALGRREESEKRRRWRKSGGRGLLMTVLRREMKDASELEKKEGLPRGAGKEGAWAAGTVGKEEEVAGSGRKNGRGWHGSALGGRRGWQGGGKEVAADGGWSGMVRPRVADSSEGEWQRVAGEWPGIRPGEKWFLSQPLRAAPILRKDESGSDRTIANTGWLQIQLPVILTHPPHPAHIYW</sequence>
<feature type="region of interest" description="Disordered" evidence="1">
    <location>
        <begin position="168"/>
        <end position="243"/>
    </location>
</feature>
<dbReference type="EMBL" id="JAEVFJ010000021">
    <property type="protein sequence ID" value="KAH8096977.1"/>
    <property type="molecule type" value="Genomic_DNA"/>
</dbReference>
<feature type="compositionally biased region" description="Basic and acidic residues" evidence="1">
    <location>
        <begin position="132"/>
        <end position="143"/>
    </location>
</feature>
<name>A0A8K0UMY5_9AGAR</name>
<evidence type="ECO:0000313" key="2">
    <source>
        <dbReference type="EMBL" id="KAH8096977.1"/>
    </source>
</evidence>
<evidence type="ECO:0000313" key="3">
    <source>
        <dbReference type="Proteomes" id="UP000813824"/>
    </source>
</evidence>
<gene>
    <name evidence="2" type="ORF">BXZ70DRAFT_908230</name>
</gene>
<feature type="compositionally biased region" description="Gly residues" evidence="1">
    <location>
        <begin position="212"/>
        <end position="224"/>
    </location>
</feature>
<keyword evidence="3" id="KW-1185">Reference proteome</keyword>
<accession>A0A8K0UMY5</accession>
<dbReference type="Proteomes" id="UP000813824">
    <property type="component" value="Unassembled WGS sequence"/>
</dbReference>
<dbReference type="AlphaFoldDB" id="A0A8K0UMY5"/>
<feature type="region of interest" description="Disordered" evidence="1">
    <location>
        <begin position="123"/>
        <end position="148"/>
    </location>
</feature>
<proteinExistence type="predicted"/>
<evidence type="ECO:0000256" key="1">
    <source>
        <dbReference type="SAM" id="MobiDB-lite"/>
    </source>
</evidence>
<organism evidence="2 3">
    <name type="scientific">Cristinia sonorae</name>
    <dbReference type="NCBI Taxonomy" id="1940300"/>
    <lineage>
        <taxon>Eukaryota</taxon>
        <taxon>Fungi</taxon>
        <taxon>Dikarya</taxon>
        <taxon>Basidiomycota</taxon>
        <taxon>Agaricomycotina</taxon>
        <taxon>Agaricomycetes</taxon>
        <taxon>Agaricomycetidae</taxon>
        <taxon>Agaricales</taxon>
        <taxon>Pleurotineae</taxon>
        <taxon>Stephanosporaceae</taxon>
        <taxon>Cristinia</taxon>
    </lineage>
</organism>